<dbReference type="Pfam" id="PF08263">
    <property type="entry name" value="LRRNT_2"/>
    <property type="match status" value="1"/>
</dbReference>
<evidence type="ECO:0000256" key="12">
    <source>
        <dbReference type="ARBA" id="ARBA00022737"/>
    </source>
</evidence>
<evidence type="ECO:0000256" key="8">
    <source>
        <dbReference type="ARBA" id="ARBA00022614"/>
    </source>
</evidence>
<organism evidence="26 27">
    <name type="scientific">Prunus armeniaca</name>
    <name type="common">Apricot</name>
    <name type="synonym">Armeniaca vulgaris</name>
    <dbReference type="NCBI Taxonomy" id="36596"/>
    <lineage>
        <taxon>Eukaryota</taxon>
        <taxon>Viridiplantae</taxon>
        <taxon>Streptophyta</taxon>
        <taxon>Embryophyta</taxon>
        <taxon>Tracheophyta</taxon>
        <taxon>Spermatophyta</taxon>
        <taxon>Magnoliopsida</taxon>
        <taxon>eudicotyledons</taxon>
        <taxon>Gunneridae</taxon>
        <taxon>Pentapetalae</taxon>
        <taxon>rosids</taxon>
        <taxon>fabids</taxon>
        <taxon>Rosales</taxon>
        <taxon>Rosaceae</taxon>
        <taxon>Amygdaloideae</taxon>
        <taxon>Amygdaleae</taxon>
        <taxon>Prunus</taxon>
    </lineage>
</organism>
<dbReference type="SUPFAM" id="SSF52058">
    <property type="entry name" value="L domain-like"/>
    <property type="match status" value="2"/>
</dbReference>
<keyword evidence="17 24" id="KW-0472">Membrane</keyword>
<dbReference type="GO" id="GO:0099402">
    <property type="term" value="P:plant organ development"/>
    <property type="evidence" value="ECO:0007669"/>
    <property type="project" value="UniProtKB-ARBA"/>
</dbReference>
<keyword evidence="12" id="KW-0677">Repeat</keyword>
<keyword evidence="5" id="KW-1003">Cell membrane</keyword>
<comment type="subcellular location">
    <subcellularLocation>
        <location evidence="2">Cell membrane</location>
        <topology evidence="2">Single-pass type I membrane protein</topology>
    </subcellularLocation>
    <subcellularLocation>
        <location evidence="1">Secreted</location>
        <location evidence="1">Cell wall</location>
    </subcellularLocation>
</comment>
<evidence type="ECO:0000256" key="14">
    <source>
        <dbReference type="ARBA" id="ARBA00022777"/>
    </source>
</evidence>
<keyword evidence="10 24" id="KW-0812">Transmembrane</keyword>
<evidence type="ECO:0000256" key="2">
    <source>
        <dbReference type="ARBA" id="ARBA00004251"/>
    </source>
</evidence>
<dbReference type="PROSITE" id="PS00108">
    <property type="entry name" value="PROTEIN_KINASE_ST"/>
    <property type="match status" value="1"/>
</dbReference>
<evidence type="ECO:0000256" key="21">
    <source>
        <dbReference type="ARBA" id="ARBA00047899"/>
    </source>
</evidence>
<proteinExistence type="inferred from homology"/>
<dbReference type="Pfam" id="PF00560">
    <property type="entry name" value="LRR_1"/>
    <property type="match status" value="6"/>
</dbReference>
<name>A0A6J5UEI4_PRUAR</name>
<evidence type="ECO:0000256" key="10">
    <source>
        <dbReference type="ARBA" id="ARBA00022692"/>
    </source>
</evidence>
<dbReference type="InterPro" id="IPR017441">
    <property type="entry name" value="Protein_kinase_ATP_BS"/>
</dbReference>
<comment type="similarity">
    <text evidence="3">Belongs to the protein kinase superfamily. Ser/Thr protein kinase family.</text>
</comment>
<dbReference type="PANTHER" id="PTHR48053">
    <property type="entry name" value="LEUCINE RICH REPEAT FAMILY PROTEIN, EXPRESSED"/>
    <property type="match status" value="1"/>
</dbReference>
<keyword evidence="11" id="KW-0732">Signal</keyword>
<dbReference type="Pfam" id="PF13855">
    <property type="entry name" value="LRR_8"/>
    <property type="match status" value="1"/>
</dbReference>
<dbReference type="Gene3D" id="3.80.10.10">
    <property type="entry name" value="Ribonuclease Inhibitor"/>
    <property type="match status" value="3"/>
</dbReference>
<sequence length="916" mass="100363">MQLYLFNIFLLLLLLCFYLSISTVFGLNSDGVALLSLSKHWTSVPASISSSWNASDSTPCQWVGIECDNDHNVVGLKLSAYGISGELGPQVGSFRHLQALHLSVNNFSGKIPKELVNCSLLEYLDLFVNGFSGEIPESLFAIPALAYFSGVIPSSIGNCSKLQELVLGNNQLTGELPKSLNNLENLVDLDVAVNSLEGSIPLGSGNCTKLNSLDLSDNKFSGGLPSGLGNCRNLTDFSAEASKSKAILVFDNNLTGELPLVMTEMKQLNYISLHNNLFFGVIPQTLGIHSNLSVLDFTNNNFTGKIPPNLCHGKQLRKLILGSNRLQGIIPSDVGTCSSLSRLSLDQNNLIGVLPQFAKNPTLSYMDISSNEITGEIPPSLGNCSNLKSINLCRNKLTGVLPQELGNLAELRSLNISENNLVGPLPPQLSKCTKMYKFDVRSNLLNGSIPSSLRSWTDLSTLILSDNSFTGGPIPPELGKLKRLQQLDISHNNLTGTLEAPGYMSSLIEVDVSDNNFTGAVPETLMKLLNSSPLSFLGNPYICVSYFPSCGSTCARNNSFKLCNSQSSNRKGISILQIVLTALGSSLVVVSVVYGLVYVFFLRKKTKQELEVATQEDPSSLLNRVMKATENLNDQYIIGRGAHGTVYKAHVAPDKDYAVKKILFAGHEESRSSMVTEIIILGTIRHRNLLKLEEFWLREDHGLILYRYMQNGSLHDVLHEIKPPPTLEWSVRYRIALGTAYGLEYLHHDCDPRIVHRDVKPMNILLDSDMEPHVSDFGIAKLLDQSSASTSSAAVVGTTGYIAPENAFIPTRSVESDVYSYGVVLLELITRKKALDPSFGEQTDIVGWARSAWSNAEDIDQIVDSSLPHSNIINQVVDVLMVAFRCTDQNPRQRPTMRDVIKQLLEANPQVRSIRG</sequence>
<feature type="transmembrane region" description="Helical" evidence="24">
    <location>
        <begin position="575"/>
        <end position="601"/>
    </location>
</feature>
<gene>
    <name evidence="26" type="ORF">CURHAP_LOCUS22053</name>
</gene>
<dbReference type="FunFam" id="3.80.10.10:FF:000400">
    <property type="entry name" value="Nuclear pore complex protein NUP107"/>
    <property type="match status" value="1"/>
</dbReference>
<evidence type="ECO:0000256" key="1">
    <source>
        <dbReference type="ARBA" id="ARBA00004191"/>
    </source>
</evidence>
<evidence type="ECO:0000256" key="22">
    <source>
        <dbReference type="ARBA" id="ARBA00048679"/>
    </source>
</evidence>
<dbReference type="FunFam" id="3.80.10.10:FF:000470">
    <property type="entry name" value="LRR receptor-like serine/threonine-protein kinase RPK2"/>
    <property type="match status" value="1"/>
</dbReference>
<dbReference type="GO" id="GO:0051606">
    <property type="term" value="P:detection of stimulus"/>
    <property type="evidence" value="ECO:0007669"/>
    <property type="project" value="UniProtKB-ARBA"/>
</dbReference>
<keyword evidence="19" id="KW-0325">Glycoprotein</keyword>
<evidence type="ECO:0000256" key="13">
    <source>
        <dbReference type="ARBA" id="ARBA00022741"/>
    </source>
</evidence>
<keyword evidence="9" id="KW-0808">Transferase</keyword>
<dbReference type="GO" id="GO:0005524">
    <property type="term" value="F:ATP binding"/>
    <property type="evidence" value="ECO:0007669"/>
    <property type="project" value="UniProtKB-UniRule"/>
</dbReference>
<dbReference type="GO" id="GO:0006950">
    <property type="term" value="P:response to stress"/>
    <property type="evidence" value="ECO:0007669"/>
    <property type="project" value="UniProtKB-ARBA"/>
</dbReference>
<dbReference type="InterPro" id="IPR013210">
    <property type="entry name" value="LRR_N_plant-typ"/>
</dbReference>
<evidence type="ECO:0000256" key="11">
    <source>
        <dbReference type="ARBA" id="ARBA00022729"/>
    </source>
</evidence>
<dbReference type="Gene3D" id="1.10.510.10">
    <property type="entry name" value="Transferase(Phosphotransferase) domain 1"/>
    <property type="match status" value="1"/>
</dbReference>
<dbReference type="GO" id="GO:0004674">
    <property type="term" value="F:protein serine/threonine kinase activity"/>
    <property type="evidence" value="ECO:0007669"/>
    <property type="project" value="UniProtKB-KW"/>
</dbReference>
<dbReference type="FunFam" id="3.80.10.10:FF:000095">
    <property type="entry name" value="LRR receptor-like serine/threonine-protein kinase GSO1"/>
    <property type="match status" value="1"/>
</dbReference>
<dbReference type="GO" id="GO:0005886">
    <property type="term" value="C:plasma membrane"/>
    <property type="evidence" value="ECO:0007669"/>
    <property type="project" value="UniProtKB-SubCell"/>
</dbReference>
<accession>A0A6J5UEI4</accession>
<evidence type="ECO:0000313" key="27">
    <source>
        <dbReference type="Proteomes" id="UP000507222"/>
    </source>
</evidence>
<dbReference type="FunFam" id="3.30.200.20:FF:000260">
    <property type="entry name" value="LRR receptor-like serine/threonine-protein kinase RPK2"/>
    <property type="match status" value="1"/>
</dbReference>
<evidence type="ECO:0000256" key="3">
    <source>
        <dbReference type="ARBA" id="ARBA00008684"/>
    </source>
</evidence>
<dbReference type="EMBL" id="CAEKDK010000003">
    <property type="protein sequence ID" value="CAB4273844.1"/>
    <property type="molecule type" value="Genomic_DNA"/>
</dbReference>
<dbReference type="EC" id="2.7.11.1" evidence="4"/>
<evidence type="ECO:0000256" key="9">
    <source>
        <dbReference type="ARBA" id="ARBA00022679"/>
    </source>
</evidence>
<dbReference type="PROSITE" id="PS50011">
    <property type="entry name" value="PROTEIN_KINASE_DOM"/>
    <property type="match status" value="1"/>
</dbReference>
<dbReference type="InterPro" id="IPR001611">
    <property type="entry name" value="Leu-rich_rpt"/>
</dbReference>
<protein>
    <recommendedName>
        <fullName evidence="4">non-specific serine/threonine protein kinase</fullName>
        <ecNumber evidence="4">2.7.11.1</ecNumber>
    </recommendedName>
</protein>
<evidence type="ECO:0000256" key="15">
    <source>
        <dbReference type="ARBA" id="ARBA00022840"/>
    </source>
</evidence>
<dbReference type="PANTHER" id="PTHR48053:SF113">
    <property type="entry name" value="PROTEIN KINASE DOMAIN-CONTAINING PROTEIN"/>
    <property type="match status" value="1"/>
</dbReference>
<evidence type="ECO:0000256" key="18">
    <source>
        <dbReference type="ARBA" id="ARBA00023170"/>
    </source>
</evidence>
<evidence type="ECO:0000256" key="7">
    <source>
        <dbReference type="ARBA" id="ARBA00022527"/>
    </source>
</evidence>
<dbReference type="InterPro" id="IPR011009">
    <property type="entry name" value="Kinase-like_dom_sf"/>
</dbReference>
<comment type="catalytic activity">
    <reaction evidence="21">
        <text>L-threonyl-[protein] + ATP = O-phospho-L-threonyl-[protein] + ADP + H(+)</text>
        <dbReference type="Rhea" id="RHEA:46608"/>
        <dbReference type="Rhea" id="RHEA-COMP:11060"/>
        <dbReference type="Rhea" id="RHEA-COMP:11605"/>
        <dbReference type="ChEBI" id="CHEBI:15378"/>
        <dbReference type="ChEBI" id="CHEBI:30013"/>
        <dbReference type="ChEBI" id="CHEBI:30616"/>
        <dbReference type="ChEBI" id="CHEBI:61977"/>
        <dbReference type="ChEBI" id="CHEBI:456216"/>
        <dbReference type="EC" id="2.7.11.1"/>
    </reaction>
</comment>
<keyword evidence="6" id="KW-0134">Cell wall</keyword>
<evidence type="ECO:0000256" key="16">
    <source>
        <dbReference type="ARBA" id="ARBA00022989"/>
    </source>
</evidence>
<dbReference type="Pfam" id="PF00069">
    <property type="entry name" value="Pkinase"/>
    <property type="match status" value="1"/>
</dbReference>
<evidence type="ECO:0000259" key="25">
    <source>
        <dbReference type="PROSITE" id="PS50011"/>
    </source>
</evidence>
<evidence type="ECO:0000256" key="17">
    <source>
        <dbReference type="ARBA" id="ARBA00023136"/>
    </source>
</evidence>
<keyword evidence="13 23" id="KW-0547">Nucleotide-binding</keyword>
<dbReference type="GO" id="GO:0009653">
    <property type="term" value="P:anatomical structure morphogenesis"/>
    <property type="evidence" value="ECO:0007669"/>
    <property type="project" value="UniProtKB-ARBA"/>
</dbReference>
<keyword evidence="7" id="KW-0723">Serine/threonine-protein kinase</keyword>
<dbReference type="InterPro" id="IPR000719">
    <property type="entry name" value="Prot_kinase_dom"/>
</dbReference>
<feature type="domain" description="Protein kinase" evidence="25">
    <location>
        <begin position="632"/>
        <end position="911"/>
    </location>
</feature>
<evidence type="ECO:0000256" key="23">
    <source>
        <dbReference type="PROSITE-ProRule" id="PRU10141"/>
    </source>
</evidence>
<keyword evidence="16 24" id="KW-1133">Transmembrane helix</keyword>
<evidence type="ECO:0000256" key="6">
    <source>
        <dbReference type="ARBA" id="ARBA00022512"/>
    </source>
</evidence>
<evidence type="ECO:0000313" key="26">
    <source>
        <dbReference type="EMBL" id="CAB4273844.1"/>
    </source>
</evidence>
<dbReference type="PROSITE" id="PS00107">
    <property type="entry name" value="PROTEIN_KINASE_ATP"/>
    <property type="match status" value="1"/>
</dbReference>
<dbReference type="FunFam" id="3.80.10.10:FF:000383">
    <property type="entry name" value="Leucine-rich repeat receptor protein kinase EMS1"/>
    <property type="match status" value="1"/>
</dbReference>
<dbReference type="Gene3D" id="3.30.200.20">
    <property type="entry name" value="Phosphorylase Kinase, domain 1"/>
    <property type="match status" value="1"/>
</dbReference>
<evidence type="ECO:0000256" key="4">
    <source>
        <dbReference type="ARBA" id="ARBA00012513"/>
    </source>
</evidence>
<keyword evidence="6" id="KW-0964">Secreted</keyword>
<keyword evidence="15 23" id="KW-0067">ATP-binding</keyword>
<keyword evidence="14" id="KW-0418">Kinase</keyword>
<feature type="binding site" evidence="23">
    <location>
        <position position="661"/>
    </location>
    <ligand>
        <name>ATP</name>
        <dbReference type="ChEBI" id="CHEBI:30616"/>
    </ligand>
</feature>
<evidence type="ECO:0000256" key="20">
    <source>
        <dbReference type="ARBA" id="ARBA00038043"/>
    </source>
</evidence>
<evidence type="ECO:0000256" key="5">
    <source>
        <dbReference type="ARBA" id="ARBA00022475"/>
    </source>
</evidence>
<comment type="similarity">
    <text evidence="20">Belongs to the polygalacturonase-inhibiting protein family.</text>
</comment>
<dbReference type="SMART" id="SM00220">
    <property type="entry name" value="S_TKc"/>
    <property type="match status" value="1"/>
</dbReference>
<reference evidence="26 27" key="1">
    <citation type="submission" date="2020-05" db="EMBL/GenBank/DDBJ databases">
        <authorList>
            <person name="Campoy J."/>
            <person name="Schneeberger K."/>
            <person name="Spophaly S."/>
        </authorList>
    </citation>
    <scope>NUCLEOTIDE SEQUENCE [LARGE SCALE GENOMIC DNA]</scope>
    <source>
        <strain evidence="26">PruArmRojPasFocal</strain>
    </source>
</reference>
<comment type="catalytic activity">
    <reaction evidence="22">
        <text>L-seryl-[protein] + ATP = O-phospho-L-seryl-[protein] + ADP + H(+)</text>
        <dbReference type="Rhea" id="RHEA:17989"/>
        <dbReference type="Rhea" id="RHEA-COMP:9863"/>
        <dbReference type="Rhea" id="RHEA-COMP:11604"/>
        <dbReference type="ChEBI" id="CHEBI:15378"/>
        <dbReference type="ChEBI" id="CHEBI:29999"/>
        <dbReference type="ChEBI" id="CHEBI:30616"/>
        <dbReference type="ChEBI" id="CHEBI:83421"/>
        <dbReference type="ChEBI" id="CHEBI:456216"/>
        <dbReference type="EC" id="2.7.11.1"/>
    </reaction>
</comment>
<evidence type="ECO:0000256" key="24">
    <source>
        <dbReference type="SAM" id="Phobius"/>
    </source>
</evidence>
<evidence type="ECO:0000256" key="19">
    <source>
        <dbReference type="ARBA" id="ARBA00023180"/>
    </source>
</evidence>
<keyword evidence="8" id="KW-0433">Leucine-rich repeat</keyword>
<dbReference type="FunFam" id="1.10.510.10:FF:000569">
    <property type="entry name" value="Serine/threonine-protein kinase-like protein CCR4"/>
    <property type="match status" value="1"/>
</dbReference>
<dbReference type="Proteomes" id="UP000507222">
    <property type="component" value="Unassembled WGS sequence"/>
</dbReference>
<dbReference type="SUPFAM" id="SSF56112">
    <property type="entry name" value="Protein kinase-like (PK-like)"/>
    <property type="match status" value="1"/>
</dbReference>
<dbReference type="InterPro" id="IPR051716">
    <property type="entry name" value="Plant_RL_S/T_kinase"/>
</dbReference>
<keyword evidence="18" id="KW-0675">Receptor</keyword>
<dbReference type="InterPro" id="IPR032675">
    <property type="entry name" value="LRR_dom_sf"/>
</dbReference>
<dbReference type="InterPro" id="IPR008271">
    <property type="entry name" value="Ser/Thr_kinase_AS"/>
</dbReference>
<dbReference type="AlphaFoldDB" id="A0A6J5UEI4"/>